<dbReference type="InterPro" id="IPR010987">
    <property type="entry name" value="Glutathione-S-Trfase_C-like"/>
</dbReference>
<dbReference type="Pfam" id="PF02798">
    <property type="entry name" value="GST_N"/>
    <property type="match status" value="1"/>
</dbReference>
<protein>
    <recommendedName>
        <fullName evidence="2">glutathione transferase</fullName>
        <ecNumber evidence="2">2.5.1.18</ecNumber>
    </recommendedName>
    <alternativeName>
        <fullName evidence="5">GST class-phi</fullName>
    </alternativeName>
</protein>
<evidence type="ECO:0000313" key="8">
    <source>
        <dbReference type="EMBL" id="KAI7747698.1"/>
    </source>
</evidence>
<dbReference type="SUPFAM" id="SSF47616">
    <property type="entry name" value="GST C-terminal domain-like"/>
    <property type="match status" value="1"/>
</dbReference>
<accession>A0AAD5CT02</accession>
<dbReference type="SUPFAM" id="SSF52833">
    <property type="entry name" value="Thioredoxin-like"/>
    <property type="match status" value="1"/>
</dbReference>
<evidence type="ECO:0000256" key="3">
    <source>
        <dbReference type="ARBA" id="ARBA00022679"/>
    </source>
</evidence>
<dbReference type="PROSITE" id="PS50404">
    <property type="entry name" value="GST_NTER"/>
    <property type="match status" value="1"/>
</dbReference>
<dbReference type="Gene3D" id="3.40.30.10">
    <property type="entry name" value="Glutaredoxin"/>
    <property type="match status" value="1"/>
</dbReference>
<evidence type="ECO:0000259" key="7">
    <source>
        <dbReference type="PROSITE" id="PS50405"/>
    </source>
</evidence>
<dbReference type="GO" id="GO:0004364">
    <property type="term" value="F:glutathione transferase activity"/>
    <property type="evidence" value="ECO:0007669"/>
    <property type="project" value="UniProtKB-EC"/>
</dbReference>
<evidence type="ECO:0000256" key="1">
    <source>
        <dbReference type="ARBA" id="ARBA00010128"/>
    </source>
</evidence>
<proteinExistence type="inferred from homology"/>
<dbReference type="AlphaFoldDB" id="A0AAD5CT02"/>
<gene>
    <name evidence="9" type="ORF">M8C21_023571</name>
    <name evidence="8" type="ORF">M8C21_029036</name>
</gene>
<evidence type="ECO:0000256" key="5">
    <source>
        <dbReference type="ARBA" id="ARBA00081070"/>
    </source>
</evidence>
<reference evidence="8" key="1">
    <citation type="submission" date="2022-06" db="EMBL/GenBank/DDBJ databases">
        <title>Uncovering the hologenomic basis of an extraordinary plant invasion.</title>
        <authorList>
            <person name="Bieker V.C."/>
            <person name="Martin M.D."/>
            <person name="Gilbert T."/>
            <person name="Hodgins K."/>
            <person name="Battlay P."/>
            <person name="Petersen B."/>
            <person name="Wilson J."/>
        </authorList>
    </citation>
    <scope>NUCLEOTIDE SEQUENCE</scope>
    <source>
        <strain evidence="8">AA19_3_7</strain>
        <tissue evidence="8">Leaf</tissue>
    </source>
</reference>
<dbReference type="FunFam" id="1.20.1050.10:FF:000004">
    <property type="entry name" value="Glutathione S-transferase F2"/>
    <property type="match status" value="1"/>
</dbReference>
<dbReference type="PANTHER" id="PTHR43900">
    <property type="entry name" value="GLUTATHIONE S-TRANSFERASE RHO"/>
    <property type="match status" value="1"/>
</dbReference>
<dbReference type="PROSITE" id="PS50405">
    <property type="entry name" value="GST_CTER"/>
    <property type="match status" value="1"/>
</dbReference>
<feature type="domain" description="GST N-terminal" evidence="6">
    <location>
        <begin position="1"/>
        <end position="83"/>
    </location>
</feature>
<dbReference type="CDD" id="cd03187">
    <property type="entry name" value="GST_C_Phi"/>
    <property type="match status" value="1"/>
</dbReference>
<dbReference type="GO" id="GO:0043295">
    <property type="term" value="F:glutathione binding"/>
    <property type="evidence" value="ECO:0007669"/>
    <property type="project" value="TreeGrafter"/>
</dbReference>
<dbReference type="InterPro" id="IPR036249">
    <property type="entry name" value="Thioredoxin-like_sf"/>
</dbReference>
<dbReference type="GO" id="GO:0009407">
    <property type="term" value="P:toxin catabolic process"/>
    <property type="evidence" value="ECO:0007669"/>
    <property type="project" value="UniProtKB-ARBA"/>
</dbReference>
<dbReference type="Proteomes" id="UP001206925">
    <property type="component" value="Unassembled WGS sequence"/>
</dbReference>
<dbReference type="EMBL" id="JAMZMK010005175">
    <property type="protein sequence ID" value="KAI7753897.1"/>
    <property type="molecule type" value="Genomic_DNA"/>
</dbReference>
<dbReference type="SFLD" id="SFLDS00019">
    <property type="entry name" value="Glutathione_Transferase_(cytos"/>
    <property type="match status" value="1"/>
</dbReference>
<dbReference type="SFLD" id="SFLDG00358">
    <property type="entry name" value="Main_(cytGST)"/>
    <property type="match status" value="1"/>
</dbReference>
<feature type="domain" description="GST C-terminal" evidence="7">
    <location>
        <begin position="90"/>
        <end position="214"/>
    </location>
</feature>
<dbReference type="SFLD" id="SFLDG01154">
    <property type="entry name" value="Main.5:_Phi-like"/>
    <property type="match status" value="1"/>
</dbReference>
<organism evidence="8 10">
    <name type="scientific">Ambrosia artemisiifolia</name>
    <name type="common">Common ragweed</name>
    <dbReference type="NCBI Taxonomy" id="4212"/>
    <lineage>
        <taxon>Eukaryota</taxon>
        <taxon>Viridiplantae</taxon>
        <taxon>Streptophyta</taxon>
        <taxon>Embryophyta</taxon>
        <taxon>Tracheophyta</taxon>
        <taxon>Spermatophyta</taxon>
        <taxon>Magnoliopsida</taxon>
        <taxon>eudicotyledons</taxon>
        <taxon>Gunneridae</taxon>
        <taxon>Pentapetalae</taxon>
        <taxon>asterids</taxon>
        <taxon>campanulids</taxon>
        <taxon>Asterales</taxon>
        <taxon>Asteraceae</taxon>
        <taxon>Asteroideae</taxon>
        <taxon>Heliantheae alliance</taxon>
        <taxon>Heliantheae</taxon>
        <taxon>Ambrosia</taxon>
    </lineage>
</organism>
<sequence>MALKLRGTVGSSATFRALAALYEKDLDFDFVPVNLSDKENKSPQFLADHNPFGQVPVFEHDDLKLFESRAITKYVAETFADKGTSLIYKDPKKSAIQTVWMEVEAQKFDPTTSKLGWEIVLKPIFGMTTDESVVAEFLKKLEPVLDVYEKRLTECKYLGGDSFTLADLHHLPNLHYLMGTKVKSLFDARPHVSAWASDILSRPAWVKVASMLPK</sequence>
<dbReference type="EMBL" id="JAMZMK010006707">
    <property type="protein sequence ID" value="KAI7747698.1"/>
    <property type="molecule type" value="Genomic_DNA"/>
</dbReference>
<comment type="caution">
    <text evidence="8">The sequence shown here is derived from an EMBL/GenBank/DDBJ whole genome shotgun (WGS) entry which is preliminary data.</text>
</comment>
<evidence type="ECO:0000259" key="6">
    <source>
        <dbReference type="PROSITE" id="PS50404"/>
    </source>
</evidence>
<dbReference type="FunFam" id="3.40.30.10:FF:000016">
    <property type="entry name" value="Glutathione S-transferase F2"/>
    <property type="match status" value="1"/>
</dbReference>
<dbReference type="InterPro" id="IPR036282">
    <property type="entry name" value="Glutathione-S-Trfase_C_sf"/>
</dbReference>
<evidence type="ECO:0000256" key="2">
    <source>
        <dbReference type="ARBA" id="ARBA00012452"/>
    </source>
</evidence>
<dbReference type="InterPro" id="IPR034347">
    <property type="entry name" value="GST_Phi_C"/>
</dbReference>
<dbReference type="GO" id="GO:0005737">
    <property type="term" value="C:cytoplasm"/>
    <property type="evidence" value="ECO:0007669"/>
    <property type="project" value="TreeGrafter"/>
</dbReference>
<comment type="similarity">
    <text evidence="1">Belongs to the GST superfamily. Phi family.</text>
</comment>
<evidence type="ECO:0000313" key="10">
    <source>
        <dbReference type="Proteomes" id="UP001206925"/>
    </source>
</evidence>
<dbReference type="EC" id="2.5.1.18" evidence="2"/>
<name>A0AAD5CT02_AMBAR</name>
<dbReference type="GO" id="GO:0006749">
    <property type="term" value="P:glutathione metabolic process"/>
    <property type="evidence" value="ECO:0007669"/>
    <property type="project" value="TreeGrafter"/>
</dbReference>
<evidence type="ECO:0000313" key="9">
    <source>
        <dbReference type="EMBL" id="KAI7753897.1"/>
    </source>
</evidence>
<dbReference type="InterPro" id="IPR040079">
    <property type="entry name" value="Glutathione_S-Trfase"/>
</dbReference>
<dbReference type="Pfam" id="PF00043">
    <property type="entry name" value="GST_C"/>
    <property type="match status" value="1"/>
</dbReference>
<dbReference type="PANTHER" id="PTHR43900:SF47">
    <property type="entry name" value="GLUTATHIONE S-TRANSFERASE F6-RELATED"/>
    <property type="match status" value="1"/>
</dbReference>
<dbReference type="Gene3D" id="1.20.1050.10">
    <property type="match status" value="1"/>
</dbReference>
<evidence type="ECO:0000256" key="4">
    <source>
        <dbReference type="ARBA" id="ARBA00047960"/>
    </source>
</evidence>
<keyword evidence="10" id="KW-1185">Reference proteome</keyword>
<dbReference type="InterPro" id="IPR004046">
    <property type="entry name" value="GST_C"/>
</dbReference>
<dbReference type="InterPro" id="IPR004045">
    <property type="entry name" value="Glutathione_S-Trfase_N"/>
</dbReference>
<comment type="catalytic activity">
    <reaction evidence="4">
        <text>RX + glutathione = an S-substituted glutathione + a halide anion + H(+)</text>
        <dbReference type="Rhea" id="RHEA:16437"/>
        <dbReference type="ChEBI" id="CHEBI:15378"/>
        <dbReference type="ChEBI" id="CHEBI:16042"/>
        <dbReference type="ChEBI" id="CHEBI:17792"/>
        <dbReference type="ChEBI" id="CHEBI:57925"/>
        <dbReference type="ChEBI" id="CHEBI:90779"/>
        <dbReference type="EC" id="2.5.1.18"/>
    </reaction>
</comment>
<keyword evidence="3" id="KW-0808">Transferase</keyword>